<evidence type="ECO:0000256" key="12">
    <source>
        <dbReference type="ARBA" id="ARBA00023136"/>
    </source>
</evidence>
<dbReference type="Pfam" id="PF02518">
    <property type="entry name" value="HATPase_c"/>
    <property type="match status" value="1"/>
</dbReference>
<keyword evidence="5" id="KW-0808">Transferase</keyword>
<dbReference type="InterPro" id="IPR036097">
    <property type="entry name" value="HisK_dim/P_sf"/>
</dbReference>
<keyword evidence="10 13" id="KW-1133">Transmembrane helix</keyword>
<dbReference type="PANTHER" id="PTHR45436">
    <property type="entry name" value="SENSOR HISTIDINE KINASE YKOH"/>
    <property type="match status" value="1"/>
</dbReference>
<proteinExistence type="predicted"/>
<evidence type="ECO:0000256" key="6">
    <source>
        <dbReference type="ARBA" id="ARBA00022692"/>
    </source>
</evidence>
<evidence type="ECO:0000259" key="14">
    <source>
        <dbReference type="PROSITE" id="PS50109"/>
    </source>
</evidence>
<dbReference type="InterPro" id="IPR003660">
    <property type="entry name" value="HAMP_dom"/>
</dbReference>
<dbReference type="PROSITE" id="PS50109">
    <property type="entry name" value="HIS_KIN"/>
    <property type="match status" value="1"/>
</dbReference>
<evidence type="ECO:0000256" key="1">
    <source>
        <dbReference type="ARBA" id="ARBA00000085"/>
    </source>
</evidence>
<evidence type="ECO:0000313" key="17">
    <source>
        <dbReference type="Proteomes" id="UP000187251"/>
    </source>
</evidence>
<evidence type="ECO:0000259" key="15">
    <source>
        <dbReference type="PROSITE" id="PS50885"/>
    </source>
</evidence>
<evidence type="ECO:0000256" key="11">
    <source>
        <dbReference type="ARBA" id="ARBA00023012"/>
    </source>
</evidence>
<dbReference type="EC" id="2.7.13.3" evidence="3"/>
<evidence type="ECO:0000256" key="4">
    <source>
        <dbReference type="ARBA" id="ARBA00022553"/>
    </source>
</evidence>
<dbReference type="Gene3D" id="1.10.287.130">
    <property type="match status" value="1"/>
</dbReference>
<dbReference type="InterPro" id="IPR004358">
    <property type="entry name" value="Sig_transdc_His_kin-like_C"/>
</dbReference>
<dbReference type="SUPFAM" id="SSF55874">
    <property type="entry name" value="ATPase domain of HSP90 chaperone/DNA topoisomerase II/histidine kinase"/>
    <property type="match status" value="1"/>
</dbReference>
<dbReference type="GO" id="GO:0000155">
    <property type="term" value="F:phosphorelay sensor kinase activity"/>
    <property type="evidence" value="ECO:0007669"/>
    <property type="project" value="InterPro"/>
</dbReference>
<keyword evidence="7" id="KW-0547">Nucleotide-binding</keyword>
<keyword evidence="11" id="KW-0902">Two-component regulatory system</keyword>
<feature type="domain" description="HAMP" evidence="15">
    <location>
        <begin position="176"/>
        <end position="228"/>
    </location>
</feature>
<dbReference type="SMART" id="SM00388">
    <property type="entry name" value="HisKA"/>
    <property type="match status" value="1"/>
</dbReference>
<comment type="subcellular location">
    <subcellularLocation>
        <location evidence="2">Membrane</location>
        <topology evidence="2">Multi-pass membrane protein</topology>
    </subcellularLocation>
</comment>
<dbReference type="Proteomes" id="UP000187251">
    <property type="component" value="Unassembled WGS sequence"/>
</dbReference>
<comment type="caution">
    <text evidence="16">The sequence shown here is derived from an EMBL/GenBank/DDBJ whole genome shotgun (WGS) entry which is preliminary data.</text>
</comment>
<keyword evidence="9" id="KW-0067">ATP-binding</keyword>
<dbReference type="Gene3D" id="3.30.565.10">
    <property type="entry name" value="Histidine kinase-like ATPase, C-terminal domain"/>
    <property type="match status" value="1"/>
</dbReference>
<evidence type="ECO:0000256" key="2">
    <source>
        <dbReference type="ARBA" id="ARBA00004141"/>
    </source>
</evidence>
<dbReference type="PROSITE" id="PS50885">
    <property type="entry name" value="HAMP"/>
    <property type="match status" value="1"/>
</dbReference>
<dbReference type="InterPro" id="IPR003594">
    <property type="entry name" value="HATPase_dom"/>
</dbReference>
<evidence type="ECO:0000256" key="13">
    <source>
        <dbReference type="SAM" id="Phobius"/>
    </source>
</evidence>
<protein>
    <recommendedName>
        <fullName evidence="3">histidine kinase</fullName>
        <ecNumber evidence="3">2.7.13.3</ecNumber>
    </recommendedName>
</protein>
<keyword evidence="12 13" id="KW-0472">Membrane</keyword>
<feature type="domain" description="Histidine kinase" evidence="14">
    <location>
        <begin position="236"/>
        <end position="450"/>
    </location>
</feature>
<dbReference type="InterPro" id="IPR050428">
    <property type="entry name" value="TCS_sensor_his_kinase"/>
</dbReference>
<accession>A0A1R1JRF0</accession>
<dbReference type="GO" id="GO:0005524">
    <property type="term" value="F:ATP binding"/>
    <property type="evidence" value="ECO:0007669"/>
    <property type="project" value="UniProtKB-KW"/>
</dbReference>
<dbReference type="SUPFAM" id="SSF47384">
    <property type="entry name" value="Homodimeric domain of signal transducing histidine kinase"/>
    <property type="match status" value="1"/>
</dbReference>
<keyword evidence="4" id="KW-0597">Phosphoprotein</keyword>
<evidence type="ECO:0000313" key="16">
    <source>
        <dbReference type="EMBL" id="OMG84310.1"/>
    </source>
</evidence>
<dbReference type="CDD" id="cd00082">
    <property type="entry name" value="HisKA"/>
    <property type="match status" value="1"/>
</dbReference>
<dbReference type="Pfam" id="PF00512">
    <property type="entry name" value="HisKA"/>
    <property type="match status" value="1"/>
</dbReference>
<keyword evidence="6 13" id="KW-0812">Transmembrane</keyword>
<dbReference type="InterPro" id="IPR005467">
    <property type="entry name" value="His_kinase_dom"/>
</dbReference>
<dbReference type="PRINTS" id="PR00344">
    <property type="entry name" value="BCTRLSENSOR"/>
</dbReference>
<dbReference type="RefSeq" id="WP_076413201.1">
    <property type="nucleotide sequence ID" value="NZ_AP028040.1"/>
</dbReference>
<dbReference type="PANTHER" id="PTHR45436:SF14">
    <property type="entry name" value="SENSOR PROTEIN QSEC"/>
    <property type="match status" value="1"/>
</dbReference>
<dbReference type="SMART" id="SM00387">
    <property type="entry name" value="HATPase_c"/>
    <property type="match status" value="1"/>
</dbReference>
<dbReference type="AlphaFoldDB" id="A0A1R1JRF0"/>
<dbReference type="OrthoDB" id="8554694at2"/>
<dbReference type="GO" id="GO:0005886">
    <property type="term" value="C:plasma membrane"/>
    <property type="evidence" value="ECO:0007669"/>
    <property type="project" value="TreeGrafter"/>
</dbReference>
<dbReference type="EMBL" id="MJMN01000020">
    <property type="protein sequence ID" value="OMG84310.1"/>
    <property type="molecule type" value="Genomic_DNA"/>
</dbReference>
<evidence type="ECO:0000256" key="8">
    <source>
        <dbReference type="ARBA" id="ARBA00022777"/>
    </source>
</evidence>
<evidence type="ECO:0000256" key="9">
    <source>
        <dbReference type="ARBA" id="ARBA00022840"/>
    </source>
</evidence>
<gene>
    <name evidence="16" type="ORF">BIZ92_29265</name>
</gene>
<dbReference type="InterPro" id="IPR003661">
    <property type="entry name" value="HisK_dim/P_dom"/>
</dbReference>
<keyword evidence="8 16" id="KW-0418">Kinase</keyword>
<evidence type="ECO:0000256" key="3">
    <source>
        <dbReference type="ARBA" id="ARBA00012438"/>
    </source>
</evidence>
<evidence type="ECO:0000256" key="7">
    <source>
        <dbReference type="ARBA" id="ARBA00022741"/>
    </source>
</evidence>
<dbReference type="InterPro" id="IPR036890">
    <property type="entry name" value="HATPase_C_sf"/>
</dbReference>
<evidence type="ECO:0000256" key="5">
    <source>
        <dbReference type="ARBA" id="ARBA00022679"/>
    </source>
</evidence>
<sequence length="453" mass="49035">MKTLRKRLTVTLLLTLLLTWAAVFMCQQHAMNEARTGIRDQSLVDSANQTILSLRRSLLEERPDERFKLPPSSHFRGERTTVQIWSKGDRRLALRSPEAPEQPLNPDFEDGFRDSVIGGDTWRVYSLSDASGQVQVQLARADSDRRAEAVAAFKRGLAIVSALFLLLAAATWIVVRLAFRPVDRTGDAIQRRVPFDLAPLPLDGLPGELHPFVRSINALLLRLQAAMDHERRFLADAAHELRTPLAALSAQTELLSQRIADTPAADAAAQLRAVAQRTARLAEQLLDQARMDAVSGTRADLDTVSLDALVVLLVRDGEAAAARKRQRIQLDVQACEVRGGMDTLGVLVRNLLDNALRYTPEGGQIAVACGPRERGGAWLRVADDGPGIAPAERARVFDRFYRAPGAAGGGSGIGLSLVAQIAARHGAAVAFVPGVNARGVGLLVTFPGNHAPA</sequence>
<name>A0A1R1JRF0_ALCXX</name>
<reference evidence="16 17" key="1">
    <citation type="submission" date="2016-09" db="EMBL/GenBank/DDBJ databases">
        <title>Phylogenomics of Achromobacter.</title>
        <authorList>
            <person name="Jeukens J."/>
            <person name="Freschi L."/>
            <person name="Vincent A.T."/>
            <person name="Emond-Rheault J.-G."/>
            <person name="Kukavica-Ibrulj I."/>
            <person name="Charette S.J."/>
            <person name="Levesque R.C."/>
        </authorList>
    </citation>
    <scope>NUCLEOTIDE SEQUENCE [LARGE SCALE GENOMIC DNA]</scope>
    <source>
        <strain evidence="16 17">AUS488</strain>
    </source>
</reference>
<evidence type="ECO:0000256" key="10">
    <source>
        <dbReference type="ARBA" id="ARBA00022989"/>
    </source>
</evidence>
<comment type="catalytic activity">
    <reaction evidence="1">
        <text>ATP + protein L-histidine = ADP + protein N-phospho-L-histidine.</text>
        <dbReference type="EC" id="2.7.13.3"/>
    </reaction>
</comment>
<organism evidence="16 17">
    <name type="scientific">Alcaligenes xylosoxydans xylosoxydans</name>
    <name type="common">Achromobacter xylosoxidans</name>
    <dbReference type="NCBI Taxonomy" id="85698"/>
    <lineage>
        <taxon>Bacteria</taxon>
        <taxon>Pseudomonadati</taxon>
        <taxon>Pseudomonadota</taxon>
        <taxon>Betaproteobacteria</taxon>
        <taxon>Burkholderiales</taxon>
        <taxon>Alcaligenaceae</taxon>
        <taxon>Achromobacter</taxon>
    </lineage>
</organism>
<feature type="transmembrane region" description="Helical" evidence="13">
    <location>
        <begin position="156"/>
        <end position="175"/>
    </location>
</feature>